<dbReference type="InterPro" id="IPR041127">
    <property type="entry name" value="PET_hydrolase/cutinase-like"/>
</dbReference>
<evidence type="ECO:0000259" key="2">
    <source>
        <dbReference type="Pfam" id="PF12740"/>
    </source>
</evidence>
<name>A0AAX4P8M0_9CHLO</name>
<dbReference type="Proteomes" id="UP001472866">
    <property type="component" value="Chromosome 06"/>
</dbReference>
<dbReference type="EMBL" id="CP151506">
    <property type="protein sequence ID" value="WZN62562.1"/>
    <property type="molecule type" value="Genomic_DNA"/>
</dbReference>
<dbReference type="Gene3D" id="3.40.50.1820">
    <property type="entry name" value="alpha/beta hydrolase"/>
    <property type="match status" value="1"/>
</dbReference>
<accession>A0AAX4P8M0</accession>
<reference evidence="3 4" key="1">
    <citation type="submission" date="2024-03" db="EMBL/GenBank/DDBJ databases">
        <title>Complete genome sequence of the green alga Chloropicon roscoffensis RCC1871.</title>
        <authorList>
            <person name="Lemieux C."/>
            <person name="Pombert J.-F."/>
            <person name="Otis C."/>
            <person name="Turmel M."/>
        </authorList>
    </citation>
    <scope>NUCLEOTIDE SEQUENCE [LARGE SCALE GENOMIC DNA]</scope>
    <source>
        <strain evidence="3 4">RCC1871</strain>
    </source>
</reference>
<gene>
    <name evidence="3" type="ORF">HKI87_06g40990</name>
</gene>
<evidence type="ECO:0000256" key="1">
    <source>
        <dbReference type="SAM" id="SignalP"/>
    </source>
</evidence>
<keyword evidence="4" id="KW-1185">Reference proteome</keyword>
<organism evidence="3 4">
    <name type="scientific">Chloropicon roscoffensis</name>
    <dbReference type="NCBI Taxonomy" id="1461544"/>
    <lineage>
        <taxon>Eukaryota</taxon>
        <taxon>Viridiplantae</taxon>
        <taxon>Chlorophyta</taxon>
        <taxon>Chloropicophyceae</taxon>
        <taxon>Chloropicales</taxon>
        <taxon>Chloropicaceae</taxon>
        <taxon>Chloropicon</taxon>
    </lineage>
</organism>
<dbReference type="InterPro" id="IPR029058">
    <property type="entry name" value="AB_hydrolase_fold"/>
</dbReference>
<sequence length="714" mass="73432">METTATTTTATRMAAVLAMIIFALAVCAPASALPESYSQQGGFTVTTTVMTAPRSEGLGLPVQCTVYYPTSAGSAGGRCTDVASCYMQSMSTPQDAPVAGGPFPLVAFGHNTFISGQEVYGSTMRHIASHGFVVVASNSRYQQPAATAVDLVDCVNALERQQGEPGAKFFGKLDLAKGVGVLGYSQGGAASLDTAARLGDRCASCITQHAQPSTMVAQIKCPVFLHSGDQDSLTGIMKAMIWAGVRTPKVFAIMRGAHHLTPVPPSPWDPWSLAWLSLYQKGDTRAGDYIWGSAATVGSLRSLQLSGEMSEALFDPATPWSAPYSQYGLRSGMASGAGYQLPPPAPPQAAGGAGSMLGMLSPPQGAGPSSLFGGMPGYGGLGGLGSLGGSGGSSSPFSFLQGLLGRYTSAGQAPPTAGMGNTLSNTAAALTGVTNVPVAQRESIHLDAVGTTTSGWGTESQASRQVEDSLDIVVTEHHTWSPIIRDPQPPQSGGVSKRIRDKHVKDLSDSLGGPYCETSADCCYPGWCTLTRGAVMSMNMCSLPSGGLGKLSTDPTCPRASEDVPRGATAAAAPTAMGSETRFALAPREGTWGGPDVVGAGIHRELARGPAISLSSCGGGRMTLQISGVDAGSSVVVMGSASGSGSDQLVLLSNSQCPVQDIDIKVDKDSFKTKVVESRGGPGLVTFHGVDCSNYVWQAVDIARCLPSNVLDLR</sequence>
<keyword evidence="1" id="KW-0732">Signal</keyword>
<evidence type="ECO:0000313" key="4">
    <source>
        <dbReference type="Proteomes" id="UP001472866"/>
    </source>
</evidence>
<feature type="chain" id="PRO_5043982648" evidence="1">
    <location>
        <begin position="33"/>
        <end position="714"/>
    </location>
</feature>
<evidence type="ECO:0000313" key="3">
    <source>
        <dbReference type="EMBL" id="WZN62562.1"/>
    </source>
</evidence>
<feature type="domain" description="PET hydrolase/cutinase-like" evidence="2">
    <location>
        <begin position="125"/>
        <end position="293"/>
    </location>
</feature>
<feature type="signal peptide" evidence="1">
    <location>
        <begin position="1"/>
        <end position="32"/>
    </location>
</feature>
<dbReference type="Pfam" id="PF12740">
    <property type="entry name" value="PETase"/>
    <property type="match status" value="1"/>
</dbReference>
<dbReference type="SUPFAM" id="SSF53474">
    <property type="entry name" value="alpha/beta-Hydrolases"/>
    <property type="match status" value="1"/>
</dbReference>
<dbReference type="AlphaFoldDB" id="A0AAX4P8M0"/>
<proteinExistence type="predicted"/>
<protein>
    <submittedName>
        <fullName evidence="3">DLH domain-containing protein</fullName>
    </submittedName>
</protein>